<proteinExistence type="predicted"/>
<name>A0A975YYN1_9CAUD</name>
<organism evidence="2 3">
    <name type="scientific">Pseudomonas phage UAVern</name>
    <dbReference type="NCBI Taxonomy" id="2856997"/>
    <lineage>
        <taxon>Viruses</taxon>
        <taxon>Duplodnaviria</taxon>
        <taxon>Heunggongvirae</taxon>
        <taxon>Uroviricota</taxon>
        <taxon>Caudoviricetes</taxon>
        <taxon>Vandenendeviridae</taxon>
        <taxon>Gorskivirinae</taxon>
        <taxon>Uavernvirus</taxon>
        <taxon>Uavernvirus uavern</taxon>
    </lineage>
</organism>
<evidence type="ECO:0000313" key="3">
    <source>
        <dbReference type="Proteomes" id="UP001058093"/>
    </source>
</evidence>
<sequence>MLIDLQGHVLICKHPSLSALVTHAVGNHLLPFSVSDEGEHYQLSHPLSAKERVEYKWLYARKAAENKLKEAPAPEPEDDGPGPQVA</sequence>
<protein>
    <submittedName>
        <fullName evidence="2">Uncharacterized protein</fullName>
    </submittedName>
</protein>
<keyword evidence="3" id="KW-1185">Reference proteome</keyword>
<dbReference type="EMBL" id="MZ605293">
    <property type="protein sequence ID" value="QYW06598.1"/>
    <property type="molecule type" value="Genomic_DNA"/>
</dbReference>
<gene>
    <name evidence="2" type="ORF">uav_067</name>
</gene>
<evidence type="ECO:0000313" key="2">
    <source>
        <dbReference type="EMBL" id="QYW06598.1"/>
    </source>
</evidence>
<reference evidence="2" key="1">
    <citation type="submission" date="2021-07" db="EMBL/GenBank/DDBJ databases">
        <title>Complete genome sequence and phylogenomic analysis of the two lytic bacteriophage isolated from terrestrial biotopes of Antarctica.</title>
        <authorList>
            <person name="Holovan V."/>
            <person name="Rabalski L."/>
            <person name="Zlatohurska M."/>
            <person name="Andriichuk O."/>
            <person name="Budzanivska I."/>
            <person name="Shevchenko O."/>
            <person name="Gupalo A."/>
        </authorList>
    </citation>
    <scope>NUCLEOTIDE SEQUENCE</scope>
</reference>
<feature type="region of interest" description="Disordered" evidence="1">
    <location>
        <begin position="66"/>
        <end position="86"/>
    </location>
</feature>
<accession>A0A975YYN1</accession>
<dbReference type="Proteomes" id="UP001058093">
    <property type="component" value="Segment"/>
</dbReference>
<evidence type="ECO:0000256" key="1">
    <source>
        <dbReference type="SAM" id="MobiDB-lite"/>
    </source>
</evidence>